<dbReference type="AlphaFoldDB" id="A0AAP0PEE2"/>
<dbReference type="EMBL" id="JBBNAG010000004">
    <property type="protein sequence ID" value="KAK9140977.1"/>
    <property type="molecule type" value="Genomic_DNA"/>
</dbReference>
<keyword evidence="3" id="KW-1185">Reference proteome</keyword>
<protein>
    <submittedName>
        <fullName evidence="2">Uncharacterized protein</fullName>
    </submittedName>
</protein>
<gene>
    <name evidence="2" type="ORF">Scep_010658</name>
</gene>
<feature type="compositionally biased region" description="Low complexity" evidence="1">
    <location>
        <begin position="117"/>
        <end position="127"/>
    </location>
</feature>
<name>A0AAP0PEE2_9MAGN</name>
<evidence type="ECO:0000313" key="3">
    <source>
        <dbReference type="Proteomes" id="UP001419268"/>
    </source>
</evidence>
<organism evidence="2 3">
    <name type="scientific">Stephania cephalantha</name>
    <dbReference type="NCBI Taxonomy" id="152367"/>
    <lineage>
        <taxon>Eukaryota</taxon>
        <taxon>Viridiplantae</taxon>
        <taxon>Streptophyta</taxon>
        <taxon>Embryophyta</taxon>
        <taxon>Tracheophyta</taxon>
        <taxon>Spermatophyta</taxon>
        <taxon>Magnoliopsida</taxon>
        <taxon>Ranunculales</taxon>
        <taxon>Menispermaceae</taxon>
        <taxon>Menispermoideae</taxon>
        <taxon>Cissampelideae</taxon>
        <taxon>Stephania</taxon>
    </lineage>
</organism>
<dbReference type="Proteomes" id="UP001419268">
    <property type="component" value="Unassembled WGS sequence"/>
</dbReference>
<sequence length="141" mass="15593">MPRDMRVWGDFPLLQSTCHVPIGQHTPAKSSRTCHSTPRGSRPFARPSRSRQQLTHVPAKSCKRPLYTNPKATRGSLLSHQLHHNSCLLQSLLATSHMPASPTNHTLTRGGITATTASSQLSSSNHTAPRHPVHLHRPIER</sequence>
<feature type="region of interest" description="Disordered" evidence="1">
    <location>
        <begin position="24"/>
        <end position="78"/>
    </location>
</feature>
<comment type="caution">
    <text evidence="2">The sequence shown here is derived from an EMBL/GenBank/DDBJ whole genome shotgun (WGS) entry which is preliminary data.</text>
</comment>
<feature type="compositionally biased region" description="Polar residues" evidence="1">
    <location>
        <begin position="27"/>
        <end position="39"/>
    </location>
</feature>
<feature type="region of interest" description="Disordered" evidence="1">
    <location>
        <begin position="117"/>
        <end position="141"/>
    </location>
</feature>
<proteinExistence type="predicted"/>
<evidence type="ECO:0000256" key="1">
    <source>
        <dbReference type="SAM" id="MobiDB-lite"/>
    </source>
</evidence>
<reference evidence="2 3" key="1">
    <citation type="submission" date="2024-01" db="EMBL/GenBank/DDBJ databases">
        <title>Genome assemblies of Stephania.</title>
        <authorList>
            <person name="Yang L."/>
        </authorList>
    </citation>
    <scope>NUCLEOTIDE SEQUENCE [LARGE SCALE GENOMIC DNA]</scope>
    <source>
        <strain evidence="2">JXDWG</strain>
        <tissue evidence="2">Leaf</tissue>
    </source>
</reference>
<evidence type="ECO:0000313" key="2">
    <source>
        <dbReference type="EMBL" id="KAK9140977.1"/>
    </source>
</evidence>
<accession>A0AAP0PEE2</accession>
<feature type="compositionally biased region" description="Basic residues" evidence="1">
    <location>
        <begin position="128"/>
        <end position="141"/>
    </location>
</feature>